<dbReference type="InterPro" id="IPR027417">
    <property type="entry name" value="P-loop_NTPase"/>
</dbReference>
<comment type="subcellular location">
    <subcellularLocation>
        <location evidence="1">Mitochondrion</location>
    </subcellularLocation>
</comment>
<dbReference type="FunFam" id="3.40.50.10050:FF:000001">
    <property type="entry name" value="Translation initiation factor IF-2"/>
    <property type="match status" value="1"/>
</dbReference>
<dbReference type="Gene3D" id="2.40.30.10">
    <property type="entry name" value="Translation factors"/>
    <property type="match status" value="2"/>
</dbReference>
<dbReference type="HAMAP" id="MF_00100_B">
    <property type="entry name" value="IF_2_B"/>
    <property type="match status" value="1"/>
</dbReference>
<evidence type="ECO:0000256" key="1">
    <source>
        <dbReference type="ARBA" id="ARBA00004173"/>
    </source>
</evidence>
<reference evidence="13" key="1">
    <citation type="submission" date="2023-02" db="EMBL/GenBank/DDBJ databases">
        <title>Identification and recombinant expression of a fungal hydrolase from Papiliotrema laurentii that hydrolyzes apple cutin and clears colloidal polyester polyurethane.</title>
        <authorList>
            <consortium name="DOE Joint Genome Institute"/>
            <person name="Roman V.A."/>
            <person name="Bojanowski C."/>
            <person name="Crable B.R."/>
            <person name="Wagner D.N."/>
            <person name="Hung C.S."/>
            <person name="Nadeau L.J."/>
            <person name="Schratz L."/>
            <person name="Haridas S."/>
            <person name="Pangilinan J."/>
            <person name="Lipzen A."/>
            <person name="Na H."/>
            <person name="Yan M."/>
            <person name="Ng V."/>
            <person name="Grigoriev I.V."/>
            <person name="Spatafora J.W."/>
            <person name="Barlow D."/>
            <person name="Biffinger J."/>
            <person name="Kelley-Loughnane N."/>
            <person name="Varaljay V.A."/>
            <person name="Crookes-Goodson W.J."/>
        </authorList>
    </citation>
    <scope>NUCLEOTIDE SEQUENCE</scope>
    <source>
        <strain evidence="13">5307AH</strain>
    </source>
</reference>
<dbReference type="InterPro" id="IPR015760">
    <property type="entry name" value="TIF_IF2"/>
</dbReference>
<evidence type="ECO:0000256" key="11">
    <source>
        <dbReference type="SAM" id="MobiDB-lite"/>
    </source>
</evidence>
<evidence type="ECO:0000256" key="8">
    <source>
        <dbReference type="ARBA" id="ARBA00023134"/>
    </source>
</evidence>
<dbReference type="InterPro" id="IPR005225">
    <property type="entry name" value="Small_GTP-bd"/>
</dbReference>
<evidence type="ECO:0000256" key="7">
    <source>
        <dbReference type="ARBA" id="ARBA00023128"/>
    </source>
</evidence>
<feature type="compositionally biased region" description="Gly residues" evidence="11">
    <location>
        <begin position="80"/>
        <end position="122"/>
    </location>
</feature>
<dbReference type="PANTHER" id="PTHR43381:SF20">
    <property type="entry name" value="TRANSLATION INITIATION FACTOR IF-2, MITOCHONDRIAL"/>
    <property type="match status" value="1"/>
</dbReference>
<dbReference type="FunFam" id="2.40.30.10:FF:000007">
    <property type="entry name" value="Translation initiation factor IF-2"/>
    <property type="match status" value="1"/>
</dbReference>
<evidence type="ECO:0000259" key="12">
    <source>
        <dbReference type="PROSITE" id="PS51722"/>
    </source>
</evidence>
<dbReference type="SUPFAM" id="SSF52540">
    <property type="entry name" value="P-loop containing nucleoside triphosphate hydrolases"/>
    <property type="match status" value="1"/>
</dbReference>
<keyword evidence="3" id="KW-0396">Initiation factor</keyword>
<dbReference type="AlphaFoldDB" id="A0AAD9FN60"/>
<dbReference type="Pfam" id="PF22042">
    <property type="entry name" value="EF-G_D2"/>
    <property type="match status" value="1"/>
</dbReference>
<dbReference type="GO" id="GO:0003743">
    <property type="term" value="F:translation initiation factor activity"/>
    <property type="evidence" value="ECO:0007669"/>
    <property type="project" value="UniProtKB-KW"/>
</dbReference>
<comment type="caution">
    <text evidence="13">The sequence shown here is derived from an EMBL/GenBank/DDBJ whole genome shotgun (WGS) entry which is preliminary data.</text>
</comment>
<feature type="domain" description="Tr-type G" evidence="12">
    <location>
        <begin position="369"/>
        <end position="550"/>
    </location>
</feature>
<keyword evidence="6" id="KW-0809">Transit peptide</keyword>
<dbReference type="EMBL" id="JAODAN010000012">
    <property type="protein sequence ID" value="KAK1920968.1"/>
    <property type="molecule type" value="Genomic_DNA"/>
</dbReference>
<dbReference type="CDD" id="cd03702">
    <property type="entry name" value="IF2_mtIF2_II"/>
    <property type="match status" value="1"/>
</dbReference>
<dbReference type="InterPro" id="IPR023115">
    <property type="entry name" value="TIF_IF2_dom3"/>
</dbReference>
<dbReference type="GO" id="GO:0005525">
    <property type="term" value="F:GTP binding"/>
    <property type="evidence" value="ECO:0007669"/>
    <property type="project" value="UniProtKB-KW"/>
</dbReference>
<evidence type="ECO:0000256" key="4">
    <source>
        <dbReference type="ARBA" id="ARBA00022741"/>
    </source>
</evidence>
<organism evidence="13 14">
    <name type="scientific">Papiliotrema laurentii</name>
    <name type="common">Cryptococcus laurentii</name>
    <dbReference type="NCBI Taxonomy" id="5418"/>
    <lineage>
        <taxon>Eukaryota</taxon>
        <taxon>Fungi</taxon>
        <taxon>Dikarya</taxon>
        <taxon>Basidiomycota</taxon>
        <taxon>Agaricomycotina</taxon>
        <taxon>Tremellomycetes</taxon>
        <taxon>Tremellales</taxon>
        <taxon>Rhynchogastremaceae</taxon>
        <taxon>Papiliotrema</taxon>
    </lineage>
</organism>
<accession>A0AAD9FN60</accession>
<dbReference type="PANTHER" id="PTHR43381">
    <property type="entry name" value="TRANSLATION INITIATION FACTOR IF-2-RELATED"/>
    <property type="match status" value="1"/>
</dbReference>
<dbReference type="GO" id="GO:0003924">
    <property type="term" value="F:GTPase activity"/>
    <property type="evidence" value="ECO:0007669"/>
    <property type="project" value="InterPro"/>
</dbReference>
<keyword evidence="5" id="KW-0648">Protein biosynthesis</keyword>
<feature type="compositionally biased region" description="Gly residues" evidence="11">
    <location>
        <begin position="147"/>
        <end position="157"/>
    </location>
</feature>
<keyword evidence="7" id="KW-0496">Mitochondrion</keyword>
<feature type="region of interest" description="Disordered" evidence="11">
    <location>
        <begin position="36"/>
        <end position="284"/>
    </location>
</feature>
<dbReference type="Proteomes" id="UP001182556">
    <property type="component" value="Unassembled WGS sequence"/>
</dbReference>
<dbReference type="GO" id="GO:0005739">
    <property type="term" value="C:mitochondrion"/>
    <property type="evidence" value="ECO:0007669"/>
    <property type="project" value="UniProtKB-SubCell"/>
</dbReference>
<name>A0AAD9FN60_PAPLA</name>
<evidence type="ECO:0000256" key="9">
    <source>
        <dbReference type="ARBA" id="ARBA00025162"/>
    </source>
</evidence>
<dbReference type="InterPro" id="IPR000795">
    <property type="entry name" value="T_Tr_GTP-bd_dom"/>
</dbReference>
<dbReference type="NCBIfam" id="TIGR00231">
    <property type="entry name" value="small_GTP"/>
    <property type="match status" value="1"/>
</dbReference>
<evidence type="ECO:0000313" key="13">
    <source>
        <dbReference type="EMBL" id="KAK1920968.1"/>
    </source>
</evidence>
<evidence type="ECO:0000313" key="14">
    <source>
        <dbReference type="Proteomes" id="UP001182556"/>
    </source>
</evidence>
<protein>
    <recommendedName>
        <fullName evidence="10">Translation initiation factor IF-2, mitochondrial</fullName>
    </recommendedName>
</protein>
<proteinExistence type="inferred from homology"/>
<dbReference type="PROSITE" id="PS51722">
    <property type="entry name" value="G_TR_2"/>
    <property type="match status" value="1"/>
</dbReference>
<dbReference type="CDD" id="cd03692">
    <property type="entry name" value="mtIF2_IVc"/>
    <property type="match status" value="1"/>
</dbReference>
<dbReference type="SUPFAM" id="SSF50447">
    <property type="entry name" value="Translation proteins"/>
    <property type="match status" value="2"/>
</dbReference>
<dbReference type="InterPro" id="IPR036925">
    <property type="entry name" value="TIF_IF2_dom3_sf"/>
</dbReference>
<dbReference type="Pfam" id="PF00009">
    <property type="entry name" value="GTP_EFTU"/>
    <property type="match status" value="1"/>
</dbReference>
<feature type="compositionally biased region" description="Basic and acidic residues" evidence="11">
    <location>
        <begin position="64"/>
        <end position="79"/>
    </location>
</feature>
<dbReference type="FunFam" id="3.40.50.300:FF:000019">
    <property type="entry name" value="Translation initiation factor IF-2"/>
    <property type="match status" value="1"/>
</dbReference>
<dbReference type="PROSITE" id="PS01176">
    <property type="entry name" value="IF2"/>
    <property type="match status" value="1"/>
</dbReference>
<gene>
    <name evidence="13" type="ORF">DB88DRAFT_501697</name>
</gene>
<evidence type="ECO:0000256" key="3">
    <source>
        <dbReference type="ARBA" id="ARBA00022540"/>
    </source>
</evidence>
<comment type="function">
    <text evidence="9">One of the essential components for the initiation of protein synthesis. Protects formylmethionyl-tRNA from spontaneous hydrolysis and promotes its binding to the 30S ribosomal subunits. Also involved in the hydrolysis of GTP during the formation of the 70S ribosomal complex.</text>
</comment>
<dbReference type="Gene3D" id="3.40.50.10050">
    <property type="entry name" value="Translation initiation factor IF- 2, domain 3"/>
    <property type="match status" value="1"/>
</dbReference>
<dbReference type="InterPro" id="IPR009000">
    <property type="entry name" value="Transl_B-barrel_sf"/>
</dbReference>
<evidence type="ECO:0000256" key="10">
    <source>
        <dbReference type="ARBA" id="ARBA00044200"/>
    </source>
</evidence>
<keyword evidence="14" id="KW-1185">Reference proteome</keyword>
<dbReference type="SUPFAM" id="SSF52156">
    <property type="entry name" value="Initiation factor IF2/eIF5b, domain 3"/>
    <property type="match status" value="1"/>
</dbReference>
<dbReference type="PRINTS" id="PR00315">
    <property type="entry name" value="ELONGATNFCT"/>
</dbReference>
<dbReference type="FunFam" id="2.40.30.10:FF:000008">
    <property type="entry name" value="Translation initiation factor IF-2"/>
    <property type="match status" value="1"/>
</dbReference>
<feature type="compositionally biased region" description="Basic and acidic residues" evidence="11">
    <location>
        <begin position="252"/>
        <end position="284"/>
    </location>
</feature>
<dbReference type="InterPro" id="IPR000178">
    <property type="entry name" value="TF_IF2_bacterial-like"/>
</dbReference>
<keyword evidence="8" id="KW-0342">GTP-binding</keyword>
<sequence>MSICRCCGLLPHPFRRLPASSIRSFASTSLLAAGKKLPAARDWGSKAKTDSAGGDLAGLSKWTRRPDDSPRNRGGDKRSGGGGAGGFGIRDRSSGGGMGKSDRGSGGGGGGWGKRTEGGGMPGMSKWAKSAETGSSSRNNDRREGKGSGFGLRGSSGGDEKREPSRGGREGPSFVSREPKAAGGARKVEPSDEAEGDVDTAARPSESLYDDVDARPEGSGARSRRRHEPHVSRAETDEGFAFVRGKQPKRNSPYDKLKEKPQSEHERRAQHQAKERQRKLQREEEKKVLIPSSVTVSRLASIFGRKLYHVQNRMQKMGMSSEKLRPDYILNEEEACDIALEFGFNPTVDDEAAFDLLPEPEKPGQVYPLRPPVVTIMGHVDHGKTTLLDALRNTAVAAGEAGGITQHIGAFSVPLKSLLPADAPPTDATITFLDTPGHAAFTGMRARGASVTDIVVLVVAADDGVMPQTKEVIELVKAEGDNVGLVVAINKIDKLGIDLERVRSELLTENVYLEEDGGDVQSVKVSGLSRIGLDDLVETLSTLAELRELRARRDGKAEGWVLESNIDRGIGRVATVLVTRGTLKVGAVVVAGQTMCKVRRMTDHTGKTVTSAGPGTPVVVTGWKEIPKAGDELLEAPNGEAEAKKVVANRIAQEERKKLLADTEVINVKRREDRDRLDAEHEEEEAIRKAGGNVFEAKLAASRRAAAKARENEFKELRVVIKGDVSGTVEAVEGVLSGIGNKEAGVKIISTGVGEVTESDIAMAEAAEALVIGFNVSASRAVKQSATQAKVDLHLESVIYRLIETVREKTAALLPPSIESRTIGEGTVIQNFTINVGKRQTVTIAGARCVNGTINRHDKIRILRGPDRKQVYEGVITTLKHLKTEVDEVRKGMECGIQLEGFDGMQEGDEIVTFKTFEVPRKL</sequence>
<feature type="compositionally biased region" description="Basic and acidic residues" evidence="11">
    <location>
        <begin position="158"/>
        <end position="169"/>
    </location>
</feature>
<dbReference type="Pfam" id="PF11987">
    <property type="entry name" value="IF-2"/>
    <property type="match status" value="1"/>
</dbReference>
<evidence type="ECO:0000256" key="5">
    <source>
        <dbReference type="ARBA" id="ARBA00022917"/>
    </source>
</evidence>
<dbReference type="InterPro" id="IPR044145">
    <property type="entry name" value="IF2_II"/>
</dbReference>
<keyword evidence="4" id="KW-0547">Nucleotide-binding</keyword>
<evidence type="ECO:0000256" key="6">
    <source>
        <dbReference type="ARBA" id="ARBA00022946"/>
    </source>
</evidence>
<dbReference type="InterPro" id="IPR053905">
    <property type="entry name" value="EF-G-like_DII"/>
</dbReference>
<dbReference type="Gene3D" id="3.40.50.300">
    <property type="entry name" value="P-loop containing nucleotide triphosphate hydrolases"/>
    <property type="match status" value="1"/>
</dbReference>
<evidence type="ECO:0000256" key="2">
    <source>
        <dbReference type="ARBA" id="ARBA00007733"/>
    </source>
</evidence>
<comment type="similarity">
    <text evidence="2">Belongs to the TRAFAC class translation factor GTPase superfamily. Classic translation factor GTPase family. IF-2 subfamily.</text>
</comment>
<dbReference type="CDD" id="cd01887">
    <property type="entry name" value="IF2_eIF5B"/>
    <property type="match status" value="1"/>
</dbReference>